<feature type="domain" description="Reverse transcriptase" evidence="2">
    <location>
        <begin position="1"/>
        <end position="65"/>
    </location>
</feature>
<accession>A0AAV4DWZ8</accession>
<keyword evidence="1" id="KW-0175">Coiled coil</keyword>
<name>A0AAV4DWZ8_9GAST</name>
<dbReference type="PROSITE" id="PS50878">
    <property type="entry name" value="RT_POL"/>
    <property type="match status" value="1"/>
</dbReference>
<comment type="caution">
    <text evidence="3">The sequence shown here is derived from an EMBL/GenBank/DDBJ whole genome shotgun (WGS) entry which is preliminary data.</text>
</comment>
<dbReference type="Pfam" id="PF00078">
    <property type="entry name" value="RVT_1"/>
    <property type="match status" value="1"/>
</dbReference>
<dbReference type="InterPro" id="IPR043502">
    <property type="entry name" value="DNA/RNA_pol_sf"/>
</dbReference>
<protein>
    <submittedName>
        <fullName evidence="3">Pol polyprotein</fullName>
    </submittedName>
</protein>
<dbReference type="Proteomes" id="UP000735302">
    <property type="component" value="Unassembled WGS sequence"/>
</dbReference>
<reference evidence="3 4" key="1">
    <citation type="journal article" date="2021" name="Elife">
        <title>Chloroplast acquisition without the gene transfer in kleptoplastic sea slugs, Plakobranchus ocellatus.</title>
        <authorList>
            <person name="Maeda T."/>
            <person name="Takahashi S."/>
            <person name="Yoshida T."/>
            <person name="Shimamura S."/>
            <person name="Takaki Y."/>
            <person name="Nagai Y."/>
            <person name="Toyoda A."/>
            <person name="Suzuki Y."/>
            <person name="Arimoto A."/>
            <person name="Ishii H."/>
            <person name="Satoh N."/>
            <person name="Nishiyama T."/>
            <person name="Hasebe M."/>
            <person name="Maruyama T."/>
            <person name="Minagawa J."/>
            <person name="Obokata J."/>
            <person name="Shigenobu S."/>
        </authorList>
    </citation>
    <scope>NUCLEOTIDE SEQUENCE [LARGE SCALE GENOMIC DNA]</scope>
</reference>
<dbReference type="PANTHER" id="PTHR33064:SF37">
    <property type="entry name" value="RIBONUCLEASE H"/>
    <property type="match status" value="1"/>
</dbReference>
<feature type="coiled-coil region" evidence="1">
    <location>
        <begin position="18"/>
        <end position="45"/>
    </location>
</feature>
<keyword evidence="4" id="KW-1185">Reference proteome</keyword>
<organism evidence="3 4">
    <name type="scientific">Plakobranchus ocellatus</name>
    <dbReference type="NCBI Taxonomy" id="259542"/>
    <lineage>
        <taxon>Eukaryota</taxon>
        <taxon>Metazoa</taxon>
        <taxon>Spiralia</taxon>
        <taxon>Lophotrochozoa</taxon>
        <taxon>Mollusca</taxon>
        <taxon>Gastropoda</taxon>
        <taxon>Heterobranchia</taxon>
        <taxon>Euthyneura</taxon>
        <taxon>Panpulmonata</taxon>
        <taxon>Sacoglossa</taxon>
        <taxon>Placobranchoidea</taxon>
        <taxon>Plakobranchidae</taxon>
        <taxon>Plakobranchus</taxon>
    </lineage>
</organism>
<dbReference type="InterPro" id="IPR051320">
    <property type="entry name" value="Viral_Replic_Matur_Polypro"/>
</dbReference>
<evidence type="ECO:0000313" key="4">
    <source>
        <dbReference type="Proteomes" id="UP000735302"/>
    </source>
</evidence>
<dbReference type="InterPro" id="IPR000477">
    <property type="entry name" value="RT_dom"/>
</dbReference>
<dbReference type="AlphaFoldDB" id="A0AAV4DWZ8"/>
<dbReference type="Gene3D" id="3.30.70.270">
    <property type="match status" value="2"/>
</dbReference>
<dbReference type="InterPro" id="IPR043128">
    <property type="entry name" value="Rev_trsase/Diguanyl_cyclase"/>
</dbReference>
<gene>
    <name evidence="3" type="ORF">PoB_007505200</name>
</gene>
<sequence>MADILKDQNNTLCYMDDILIYSKNKKELEKHLEETMKKLDAAGIKLNASKCVYRQTATDSLGFKINKDGVKPCDEKVKAILALPEPTNITELRRMLGMVNYLGRYIPNISDITHPMSELLEKDKSWGPVQSQAFKKIK</sequence>
<proteinExistence type="predicted"/>
<evidence type="ECO:0000313" key="3">
    <source>
        <dbReference type="EMBL" id="GFO48547.1"/>
    </source>
</evidence>
<evidence type="ECO:0000259" key="2">
    <source>
        <dbReference type="PROSITE" id="PS50878"/>
    </source>
</evidence>
<dbReference type="SUPFAM" id="SSF56672">
    <property type="entry name" value="DNA/RNA polymerases"/>
    <property type="match status" value="1"/>
</dbReference>
<dbReference type="EMBL" id="BLXT01008431">
    <property type="protein sequence ID" value="GFO48547.1"/>
    <property type="molecule type" value="Genomic_DNA"/>
</dbReference>
<evidence type="ECO:0000256" key="1">
    <source>
        <dbReference type="SAM" id="Coils"/>
    </source>
</evidence>
<dbReference type="PANTHER" id="PTHR33064">
    <property type="entry name" value="POL PROTEIN"/>
    <property type="match status" value="1"/>
</dbReference>